<evidence type="ECO:0000256" key="1">
    <source>
        <dbReference type="SAM" id="MobiDB-lite"/>
    </source>
</evidence>
<name>A0ABR8L3Q3_9ACTN</name>
<feature type="region of interest" description="Disordered" evidence="1">
    <location>
        <begin position="170"/>
        <end position="257"/>
    </location>
</feature>
<feature type="region of interest" description="Disordered" evidence="1">
    <location>
        <begin position="292"/>
        <end position="331"/>
    </location>
</feature>
<proteinExistence type="predicted"/>
<evidence type="ECO:0000313" key="3">
    <source>
        <dbReference type="Proteomes" id="UP000653231"/>
    </source>
</evidence>
<comment type="caution">
    <text evidence="2">The sequence shown here is derived from an EMBL/GenBank/DDBJ whole genome shotgun (WGS) entry which is preliminary data.</text>
</comment>
<dbReference type="EMBL" id="JACXRZ010000014">
    <property type="protein sequence ID" value="MBD3145581.1"/>
    <property type="molecule type" value="Genomic_DNA"/>
</dbReference>
<evidence type="ECO:0008006" key="4">
    <source>
        <dbReference type="Google" id="ProtNLM"/>
    </source>
</evidence>
<feature type="compositionally biased region" description="Basic and acidic residues" evidence="1">
    <location>
        <begin position="188"/>
        <end position="257"/>
    </location>
</feature>
<protein>
    <recommendedName>
        <fullName evidence="4">Transposase</fullName>
    </recommendedName>
</protein>
<dbReference type="Proteomes" id="UP000653231">
    <property type="component" value="Unassembled WGS sequence"/>
</dbReference>
<sequence>MVERGGEVGYTWSVDVDEAADRLYGMVPEEFTAARDTLAKEAKAAGDAALAKRIKALRKPTAVAWAVNRTARERSGELGRLLDLGRRLRDAWRAQDADALAEAGRERSPLIARLVRSVREAAEEAGRPLAPAADLEIEQTLDAAVVDEDAAEQVRLGRLTRPLSYSGFTPAPIVRPAPDPAARKKPGRREAEQERHTAEREGHTAQREGHTAERERHTAERERRSAERERRIKELEGALAEAERAALEAERGRADWEAERAEAARERERRTARVETLNAKLAKAKDKLNAAEHRLEVARREETNAERAARSARRRADQARAALDEVRSDHE</sequence>
<evidence type="ECO:0000313" key="2">
    <source>
        <dbReference type="EMBL" id="MBD3145581.1"/>
    </source>
</evidence>
<keyword evidence="3" id="KW-1185">Reference proteome</keyword>
<dbReference type="RefSeq" id="WP_191052994.1">
    <property type="nucleotide sequence ID" value="NZ_JACXRZ010000014.1"/>
</dbReference>
<accession>A0ABR8L3Q3</accession>
<gene>
    <name evidence="2" type="ORF">IEQ31_20635</name>
</gene>
<organism evidence="2 3">
    <name type="scientific">Microbispora bryophytorum subsp. camponoti</name>
    <dbReference type="NCBI Taxonomy" id="1677852"/>
    <lineage>
        <taxon>Bacteria</taxon>
        <taxon>Bacillati</taxon>
        <taxon>Actinomycetota</taxon>
        <taxon>Actinomycetes</taxon>
        <taxon>Streptosporangiales</taxon>
        <taxon>Streptosporangiaceae</taxon>
        <taxon>Microbispora</taxon>
    </lineage>
</organism>
<reference evidence="2 3" key="1">
    <citation type="submission" date="2020-09" db="EMBL/GenBank/DDBJ databases">
        <title>Actinomycete isolated from the Camponotus japonicus Mayr.</title>
        <authorList>
            <person name="Gong X."/>
        </authorList>
    </citation>
    <scope>NUCLEOTIDE SEQUENCE [LARGE SCALE GENOMIC DNA]</scope>
    <source>
        <strain evidence="2 3">2C-HV3</strain>
    </source>
</reference>